<protein>
    <recommendedName>
        <fullName evidence="2">Carboxymuconolactone decarboxylase-like domain-containing protein</fullName>
    </recommendedName>
</protein>
<reference evidence="3" key="1">
    <citation type="submission" date="2023-03" db="EMBL/GenBank/DDBJ databases">
        <title>Complete genome of Cladonia borealis.</title>
        <authorList>
            <person name="Park H."/>
        </authorList>
    </citation>
    <scope>NUCLEOTIDE SEQUENCE</scope>
    <source>
        <strain evidence="3">ANT050790</strain>
    </source>
</reference>
<organism evidence="3 4">
    <name type="scientific">Cladonia borealis</name>
    <dbReference type="NCBI Taxonomy" id="184061"/>
    <lineage>
        <taxon>Eukaryota</taxon>
        <taxon>Fungi</taxon>
        <taxon>Dikarya</taxon>
        <taxon>Ascomycota</taxon>
        <taxon>Pezizomycotina</taxon>
        <taxon>Lecanoromycetes</taxon>
        <taxon>OSLEUM clade</taxon>
        <taxon>Lecanoromycetidae</taxon>
        <taxon>Lecanorales</taxon>
        <taxon>Lecanorineae</taxon>
        <taxon>Cladoniaceae</taxon>
        <taxon>Cladonia</taxon>
    </lineage>
</organism>
<accession>A0AA39V759</accession>
<dbReference type="InterPro" id="IPR003779">
    <property type="entry name" value="CMD-like"/>
</dbReference>
<feature type="domain" description="Carboxymuconolactone decarboxylase-like" evidence="2">
    <location>
        <begin position="50"/>
        <end position="124"/>
    </location>
</feature>
<feature type="compositionally biased region" description="Low complexity" evidence="1">
    <location>
        <begin position="9"/>
        <end position="25"/>
    </location>
</feature>
<dbReference type="InterPro" id="IPR029032">
    <property type="entry name" value="AhpD-like"/>
</dbReference>
<dbReference type="PANTHER" id="PTHR34846:SF11">
    <property type="entry name" value="4-CARBOXYMUCONOLACTONE DECARBOXYLASE FAMILY PROTEIN (AFU_ORTHOLOGUE AFUA_6G11590)"/>
    <property type="match status" value="1"/>
</dbReference>
<keyword evidence="4" id="KW-1185">Reference proteome</keyword>
<gene>
    <name evidence="3" type="ORF">JMJ35_001718</name>
</gene>
<dbReference type="SUPFAM" id="SSF69118">
    <property type="entry name" value="AhpD-like"/>
    <property type="match status" value="1"/>
</dbReference>
<dbReference type="PANTHER" id="PTHR34846">
    <property type="entry name" value="4-CARBOXYMUCONOLACTONE DECARBOXYLASE FAMILY PROTEIN (AFU_ORTHOLOGUE AFUA_6G11590)"/>
    <property type="match status" value="1"/>
</dbReference>
<dbReference type="Proteomes" id="UP001166286">
    <property type="component" value="Unassembled WGS sequence"/>
</dbReference>
<comment type="caution">
    <text evidence="3">The sequence shown here is derived from an EMBL/GenBank/DDBJ whole genome shotgun (WGS) entry which is preliminary data.</text>
</comment>
<name>A0AA39V759_9LECA</name>
<dbReference type="Pfam" id="PF02627">
    <property type="entry name" value="CMD"/>
    <property type="match status" value="1"/>
</dbReference>
<dbReference type="EMBL" id="JAFEKC020000003">
    <property type="protein sequence ID" value="KAK0515684.1"/>
    <property type="molecule type" value="Genomic_DNA"/>
</dbReference>
<proteinExistence type="predicted"/>
<dbReference type="GO" id="GO:0051920">
    <property type="term" value="F:peroxiredoxin activity"/>
    <property type="evidence" value="ECO:0007669"/>
    <property type="project" value="InterPro"/>
</dbReference>
<dbReference type="Gene3D" id="1.20.1290.10">
    <property type="entry name" value="AhpD-like"/>
    <property type="match status" value="1"/>
</dbReference>
<sequence>MRLPYMPVTAPTPSSSSTSDPSTTAAYAQLSARRAPNPLLALDRALLHSPPVASGWSSFLGAIRQETSLPADIRELCICRVAILNGAAYEWDHHAPILKSEGKLSEEALEVVKERKAWRGWENAVGEDGEGEGEGEGEGRLSERQKAVLAYADAMTIGVKVSDDIFARLRKSFDDRETVEITATVAAYNCVSRFLVALDVGEMSEKEKK</sequence>
<evidence type="ECO:0000313" key="3">
    <source>
        <dbReference type="EMBL" id="KAK0515684.1"/>
    </source>
</evidence>
<evidence type="ECO:0000259" key="2">
    <source>
        <dbReference type="Pfam" id="PF02627"/>
    </source>
</evidence>
<evidence type="ECO:0000313" key="4">
    <source>
        <dbReference type="Proteomes" id="UP001166286"/>
    </source>
</evidence>
<feature type="region of interest" description="Disordered" evidence="1">
    <location>
        <begin position="1"/>
        <end position="25"/>
    </location>
</feature>
<evidence type="ECO:0000256" key="1">
    <source>
        <dbReference type="SAM" id="MobiDB-lite"/>
    </source>
</evidence>
<dbReference type="AlphaFoldDB" id="A0AA39V759"/>